<name>A0A1H5PHN7_9MICC</name>
<proteinExistence type="predicted"/>
<organism evidence="1 2">
    <name type="scientific">Arthrobacter alpinus</name>
    <dbReference type="NCBI Taxonomy" id="656366"/>
    <lineage>
        <taxon>Bacteria</taxon>
        <taxon>Bacillati</taxon>
        <taxon>Actinomycetota</taxon>
        <taxon>Actinomycetes</taxon>
        <taxon>Micrococcales</taxon>
        <taxon>Micrococcaceae</taxon>
        <taxon>Arthrobacter</taxon>
    </lineage>
</organism>
<evidence type="ECO:0000313" key="2">
    <source>
        <dbReference type="Proteomes" id="UP000182725"/>
    </source>
</evidence>
<evidence type="ECO:0000313" key="1">
    <source>
        <dbReference type="EMBL" id="SEF12577.1"/>
    </source>
</evidence>
<gene>
    <name evidence="1" type="ORF">SAMN04489740_4260</name>
</gene>
<dbReference type="AlphaFoldDB" id="A0A1H5PHN7"/>
<dbReference type="RefSeq" id="WP_074713720.1">
    <property type="nucleotide sequence ID" value="NZ_FNTV01000002.1"/>
</dbReference>
<reference evidence="1 2" key="1">
    <citation type="submission" date="2016-10" db="EMBL/GenBank/DDBJ databases">
        <authorList>
            <person name="de Groot N.N."/>
        </authorList>
    </citation>
    <scope>NUCLEOTIDE SEQUENCE [LARGE SCALE GENOMIC DNA]</scope>
    <source>
        <strain evidence="1 2">DSM 22274</strain>
    </source>
</reference>
<dbReference type="Proteomes" id="UP000182725">
    <property type="component" value="Unassembled WGS sequence"/>
</dbReference>
<dbReference type="EMBL" id="FNTV01000002">
    <property type="protein sequence ID" value="SEF12577.1"/>
    <property type="molecule type" value="Genomic_DNA"/>
</dbReference>
<accession>A0A1H5PHN7</accession>
<protein>
    <submittedName>
        <fullName evidence="1">Uncharacterized protein</fullName>
    </submittedName>
</protein>
<sequence>MAFELSDELVEIGARILAGLTSDQLWPFPLPSSDALGQAPDMRFHEAMTVESTAFLLAVGPLIAAAGGAPGFVEPLT</sequence>